<dbReference type="EMBL" id="LAZR01042777">
    <property type="protein sequence ID" value="KKL08697.1"/>
    <property type="molecule type" value="Genomic_DNA"/>
</dbReference>
<proteinExistence type="predicted"/>
<name>A0A0F9B4L9_9ZZZZ</name>
<dbReference type="PANTHER" id="PTHR44013:SF1">
    <property type="entry name" value="ZINC-TYPE ALCOHOL DEHYDROGENASE-LIKE PROTEIN C16A3.02C"/>
    <property type="match status" value="1"/>
</dbReference>
<feature type="non-terminal residue" evidence="1">
    <location>
        <position position="1"/>
    </location>
</feature>
<gene>
    <name evidence="1" type="ORF">LCGC14_2573260</name>
</gene>
<sequence length="153" mass="17358">AVDSAEKLDMLQSLGADHVIDYTREDFIRGSERYDLIFDVASNLRFSDCKRVLTPTGKYLVIGHDHYGTRGRRILGSLPQMFKLMALTPFTNHLPDANFSMPNKKDLMAVLREFLEAGKITPVVDRTYPLSEVPEAIRYLMEGRVRGKIVVTP</sequence>
<organism evidence="1">
    <name type="scientific">marine sediment metagenome</name>
    <dbReference type="NCBI Taxonomy" id="412755"/>
    <lineage>
        <taxon>unclassified sequences</taxon>
        <taxon>metagenomes</taxon>
        <taxon>ecological metagenomes</taxon>
    </lineage>
</organism>
<dbReference type="PANTHER" id="PTHR44013">
    <property type="entry name" value="ZINC-TYPE ALCOHOL DEHYDROGENASE-LIKE PROTEIN C16A3.02C"/>
    <property type="match status" value="1"/>
</dbReference>
<reference evidence="1" key="1">
    <citation type="journal article" date="2015" name="Nature">
        <title>Complex archaea that bridge the gap between prokaryotes and eukaryotes.</title>
        <authorList>
            <person name="Spang A."/>
            <person name="Saw J.H."/>
            <person name="Jorgensen S.L."/>
            <person name="Zaremba-Niedzwiedzka K."/>
            <person name="Martijn J."/>
            <person name="Lind A.E."/>
            <person name="van Eijk R."/>
            <person name="Schleper C."/>
            <person name="Guy L."/>
            <person name="Ettema T.J."/>
        </authorList>
    </citation>
    <scope>NUCLEOTIDE SEQUENCE</scope>
</reference>
<dbReference type="AlphaFoldDB" id="A0A0F9B4L9"/>
<dbReference type="InterPro" id="IPR036291">
    <property type="entry name" value="NAD(P)-bd_dom_sf"/>
</dbReference>
<protein>
    <recommendedName>
        <fullName evidence="2">Alcohol dehydrogenase-like C-terminal domain-containing protein</fullName>
    </recommendedName>
</protein>
<dbReference type="Gene3D" id="3.90.180.10">
    <property type="entry name" value="Medium-chain alcohol dehydrogenases, catalytic domain"/>
    <property type="match status" value="1"/>
</dbReference>
<dbReference type="InterPro" id="IPR052733">
    <property type="entry name" value="Chloroplast_QOR"/>
</dbReference>
<dbReference type="Pfam" id="PF13602">
    <property type="entry name" value="ADH_zinc_N_2"/>
    <property type="match status" value="1"/>
</dbReference>
<evidence type="ECO:0008006" key="2">
    <source>
        <dbReference type="Google" id="ProtNLM"/>
    </source>
</evidence>
<evidence type="ECO:0000313" key="1">
    <source>
        <dbReference type="EMBL" id="KKL08697.1"/>
    </source>
</evidence>
<accession>A0A0F9B4L9</accession>
<dbReference type="Gene3D" id="3.40.50.720">
    <property type="entry name" value="NAD(P)-binding Rossmann-like Domain"/>
    <property type="match status" value="1"/>
</dbReference>
<dbReference type="SUPFAM" id="SSF51735">
    <property type="entry name" value="NAD(P)-binding Rossmann-fold domains"/>
    <property type="match status" value="1"/>
</dbReference>
<comment type="caution">
    <text evidence="1">The sequence shown here is derived from an EMBL/GenBank/DDBJ whole genome shotgun (WGS) entry which is preliminary data.</text>
</comment>